<feature type="region of interest" description="Disordered" evidence="5">
    <location>
        <begin position="434"/>
        <end position="502"/>
    </location>
</feature>
<feature type="domain" description="RanBD1" evidence="6">
    <location>
        <begin position="953"/>
        <end position="1080"/>
    </location>
</feature>
<dbReference type="GO" id="GO:0005096">
    <property type="term" value="F:GTPase activator activity"/>
    <property type="evidence" value="ECO:0007669"/>
    <property type="project" value="TreeGrafter"/>
</dbReference>
<evidence type="ECO:0000256" key="1">
    <source>
        <dbReference type="ARBA" id="ARBA00022723"/>
    </source>
</evidence>
<dbReference type="InterPro" id="IPR000156">
    <property type="entry name" value="Ran_bind_dom"/>
</dbReference>
<evidence type="ECO:0000313" key="9">
    <source>
        <dbReference type="WBParaSite" id="SPAL_0001404000.1"/>
    </source>
</evidence>
<feature type="compositionally biased region" description="Basic and acidic residues" evidence="5">
    <location>
        <begin position="824"/>
        <end position="834"/>
    </location>
</feature>
<feature type="compositionally biased region" description="Basic and acidic residues" evidence="5">
    <location>
        <begin position="725"/>
        <end position="735"/>
    </location>
</feature>
<feature type="region of interest" description="Disordered" evidence="5">
    <location>
        <begin position="793"/>
        <end position="888"/>
    </location>
</feature>
<dbReference type="GO" id="GO:0005737">
    <property type="term" value="C:cytoplasm"/>
    <property type="evidence" value="ECO:0007669"/>
    <property type="project" value="TreeGrafter"/>
</dbReference>
<keyword evidence="8" id="KW-1185">Reference proteome</keyword>
<feature type="compositionally biased region" description="Basic and acidic residues" evidence="5">
    <location>
        <begin position="435"/>
        <end position="447"/>
    </location>
</feature>
<feature type="domain" description="RanBD1" evidence="6">
    <location>
        <begin position="285"/>
        <end position="421"/>
    </location>
</feature>
<keyword evidence="1" id="KW-0479">Metal-binding</keyword>
<dbReference type="GO" id="GO:0008270">
    <property type="term" value="F:zinc ion binding"/>
    <property type="evidence" value="ECO:0007669"/>
    <property type="project" value="UniProtKB-KW"/>
</dbReference>
<feature type="compositionally biased region" description="Basic and acidic residues" evidence="5">
    <location>
        <begin position="754"/>
        <end position="766"/>
    </location>
</feature>
<dbReference type="PROSITE" id="PS01358">
    <property type="entry name" value="ZF_RANBP2_1"/>
    <property type="match status" value="1"/>
</dbReference>
<name>A0A0N5C7X9_STREA</name>
<dbReference type="PROSITE" id="PS50196">
    <property type="entry name" value="RANBD1"/>
    <property type="match status" value="2"/>
</dbReference>
<protein>
    <submittedName>
        <fullName evidence="9">RanBD1 domain-containing protein</fullName>
    </submittedName>
</protein>
<feature type="domain" description="RanBP2-type" evidence="7">
    <location>
        <begin position="508"/>
        <end position="537"/>
    </location>
</feature>
<dbReference type="Pfam" id="PF00638">
    <property type="entry name" value="Ran_BP1"/>
    <property type="match status" value="2"/>
</dbReference>
<evidence type="ECO:0000256" key="3">
    <source>
        <dbReference type="ARBA" id="ARBA00022833"/>
    </source>
</evidence>
<dbReference type="GO" id="GO:0005643">
    <property type="term" value="C:nuclear pore"/>
    <property type="evidence" value="ECO:0007669"/>
    <property type="project" value="TreeGrafter"/>
</dbReference>
<dbReference type="SMART" id="SM00160">
    <property type="entry name" value="RanBD"/>
    <property type="match status" value="2"/>
</dbReference>
<dbReference type="SUPFAM" id="SSF90209">
    <property type="entry name" value="Ran binding protein zinc finger-like"/>
    <property type="match status" value="1"/>
</dbReference>
<feature type="compositionally biased region" description="Polar residues" evidence="5">
    <location>
        <begin position="855"/>
        <end position="882"/>
    </location>
</feature>
<keyword evidence="2 4" id="KW-0863">Zinc-finger</keyword>
<dbReference type="WBParaSite" id="SPAL_0001404000.1">
    <property type="protein sequence ID" value="SPAL_0001404000.1"/>
    <property type="gene ID" value="SPAL_0001404000"/>
</dbReference>
<feature type="region of interest" description="Disordered" evidence="5">
    <location>
        <begin position="255"/>
        <end position="281"/>
    </location>
</feature>
<feature type="compositionally biased region" description="Polar residues" evidence="5">
    <location>
        <begin position="682"/>
        <end position="720"/>
    </location>
</feature>
<dbReference type="STRING" id="174720.A0A0N5C7X9"/>
<feature type="compositionally biased region" description="Polar residues" evidence="5">
    <location>
        <begin position="628"/>
        <end position="660"/>
    </location>
</feature>
<dbReference type="InterPro" id="IPR001876">
    <property type="entry name" value="Znf_RanBP2"/>
</dbReference>
<dbReference type="InterPro" id="IPR036443">
    <property type="entry name" value="Znf_RanBP2_sf"/>
</dbReference>
<feature type="region of interest" description="Disordered" evidence="5">
    <location>
        <begin position="904"/>
        <end position="949"/>
    </location>
</feature>
<dbReference type="SUPFAM" id="SSF50729">
    <property type="entry name" value="PH domain-like"/>
    <property type="match status" value="2"/>
</dbReference>
<accession>A0A0N5C7X9</accession>
<reference evidence="9" key="1">
    <citation type="submission" date="2017-02" db="UniProtKB">
        <authorList>
            <consortium name="WormBaseParasite"/>
        </authorList>
    </citation>
    <scope>IDENTIFICATION</scope>
</reference>
<dbReference type="PROSITE" id="PS50199">
    <property type="entry name" value="ZF_RANBP2_2"/>
    <property type="match status" value="1"/>
</dbReference>
<feature type="compositionally biased region" description="Polar residues" evidence="5">
    <location>
        <begin position="836"/>
        <end position="846"/>
    </location>
</feature>
<evidence type="ECO:0000259" key="7">
    <source>
        <dbReference type="PROSITE" id="PS50199"/>
    </source>
</evidence>
<dbReference type="InterPro" id="IPR045255">
    <property type="entry name" value="RanBP1-like"/>
</dbReference>
<organism evidence="8 9">
    <name type="scientific">Strongyloides papillosus</name>
    <name type="common">Intestinal threadworm</name>
    <dbReference type="NCBI Taxonomy" id="174720"/>
    <lineage>
        <taxon>Eukaryota</taxon>
        <taxon>Metazoa</taxon>
        <taxon>Ecdysozoa</taxon>
        <taxon>Nematoda</taxon>
        <taxon>Chromadorea</taxon>
        <taxon>Rhabditida</taxon>
        <taxon>Tylenchina</taxon>
        <taxon>Panagrolaimomorpha</taxon>
        <taxon>Strongyloidoidea</taxon>
        <taxon>Strongyloididae</taxon>
        <taxon>Strongyloides</taxon>
    </lineage>
</organism>
<dbReference type="Gene3D" id="2.30.29.30">
    <property type="entry name" value="Pleckstrin-homology domain (PH domain)/Phosphotyrosine-binding domain (PTB)"/>
    <property type="match status" value="2"/>
</dbReference>
<feature type="compositionally biased region" description="Acidic residues" evidence="5">
    <location>
        <begin position="271"/>
        <end position="281"/>
    </location>
</feature>
<dbReference type="Gene3D" id="4.10.1060.10">
    <property type="entry name" value="Zinc finger, RanBP2-type"/>
    <property type="match status" value="1"/>
</dbReference>
<feature type="region of interest" description="Disordered" evidence="5">
    <location>
        <begin position="604"/>
        <end position="774"/>
    </location>
</feature>
<feature type="compositionally biased region" description="Polar residues" evidence="5">
    <location>
        <begin position="793"/>
        <end position="803"/>
    </location>
</feature>
<evidence type="ECO:0000256" key="5">
    <source>
        <dbReference type="SAM" id="MobiDB-lite"/>
    </source>
</evidence>
<feature type="compositionally biased region" description="Acidic residues" evidence="5">
    <location>
        <begin position="940"/>
        <end position="949"/>
    </location>
</feature>
<sequence length="1092" mass="118941">MPICDDFLQETANIGDQISAYLKANTSALGELIRQMIYESNDTRRQLNEVKNSLEQVHEGLKILGERVAVLSVNDNSSALEEVKQQHYLEMDRLVKVFEIATSLKKEAPANPPVSTLTPQQVLQIQQQQQQQQMAAFQQQVIQQQNIARMMQMQQAQQCNPLSMLQGMVDSNNSKPATQPTGHIVAQNQGQGNYVLKSQLSQPPSVVPPTNVLTPTKKEENLSAPPSSQVPLFGNTTNAQSIFGKAQVQPKPFFAPTTATETNDANKSTLENDDEAPEDFEPDVQFKPVVPLPDLVKVKTGEEDEKVLFQEQCKLFRFDENLREFKERGIGKIKILENKTTGVIRVVMRREQVHKVCANFLITKGMAIRLKPNATKVCIFKCFDNSDEEPAHVTLCAKFGDESHCSKFISIFSKAAENDNSGILNKSGSSAIKSEVSKKDEVKEELTSKSTVSSDDRSKKSETQKSSEENDTQEDGESDDDEADESYGSSAEECDGGGSQSFKVPEKVEGSWNCESCYVDNPPTTSKCLCCDAIRGGKDSNEKPKATLKGNVFTSPISTQFSFGFGSSTAPSGNDKSKSIFGTKTMDNEVKAFEGVNLTGENKESAKPFSIFSGSTESTTISTPTSGQNKQTDKSTTLSFGSTKGSDKTPSLDSSTNVETPKQVPFSFAGVAVKPSDKPSPFQFTPSKTPNSSFSLFGGAKSNTPSNDSNKSLFGQTSFGGSLKDTPKTSDEKTTATDVKSIFGQSSFGASVKDTSKNSEEKETSGENKPIFGKSIFGASTDVKSVFSKNTFGASLSDTSEQGGDQGGKTSENKALFGKPFSFGKKDESSDDSKSAVSTTESSKFGGSNVKPIFGSSTFGSNISGSVSGKTDATNSETTNKSGGVFGGGSQTVSFSTVAKSGGNFLSGSTKSEGDPFKVDPSKHKVFSSTEDKGEKNDKDEENEEDDYQPDIYFEPVIPLPDLIDVKTGEEDEEKVLSYKVRLYVMKTESGKNEWKERGTGELRLLKHPETNSHRIVMRRDQTQKLCANMRLYKHMKFTYNQTKDKVVLFKATDCSDDIHNTVPGTYCVRFSSSDDAVKFCEVANNISENII</sequence>
<evidence type="ECO:0000313" key="8">
    <source>
        <dbReference type="Proteomes" id="UP000046392"/>
    </source>
</evidence>
<evidence type="ECO:0000259" key="6">
    <source>
        <dbReference type="PROSITE" id="PS50196"/>
    </source>
</evidence>
<dbReference type="Proteomes" id="UP000046392">
    <property type="component" value="Unplaced"/>
</dbReference>
<dbReference type="InterPro" id="IPR011993">
    <property type="entry name" value="PH-like_dom_sf"/>
</dbReference>
<feature type="compositionally biased region" description="Polar residues" evidence="5">
    <location>
        <begin position="257"/>
        <end position="269"/>
    </location>
</feature>
<feature type="compositionally biased region" description="Basic and acidic residues" evidence="5">
    <location>
        <begin position="912"/>
        <end position="923"/>
    </location>
</feature>
<feature type="compositionally biased region" description="Acidic residues" evidence="5">
    <location>
        <begin position="469"/>
        <end position="485"/>
    </location>
</feature>
<feature type="compositionally biased region" description="Basic and acidic residues" evidence="5">
    <location>
        <begin position="454"/>
        <end position="468"/>
    </location>
</feature>
<dbReference type="SMART" id="SM00547">
    <property type="entry name" value="ZnF_RBZ"/>
    <property type="match status" value="1"/>
</dbReference>
<evidence type="ECO:0000256" key="4">
    <source>
        <dbReference type="PROSITE-ProRule" id="PRU00322"/>
    </source>
</evidence>
<dbReference type="PANTHER" id="PTHR23138">
    <property type="entry name" value="RAN BINDING PROTEIN"/>
    <property type="match status" value="1"/>
</dbReference>
<proteinExistence type="predicted"/>
<dbReference type="Pfam" id="PF00641">
    <property type="entry name" value="Zn_ribbon_RanBP"/>
    <property type="match status" value="1"/>
</dbReference>
<evidence type="ECO:0000256" key="2">
    <source>
        <dbReference type="ARBA" id="ARBA00022771"/>
    </source>
</evidence>
<dbReference type="AlphaFoldDB" id="A0A0N5C7X9"/>
<keyword evidence="3" id="KW-0862">Zinc</keyword>
<feature type="compositionally biased region" description="Low complexity" evidence="5">
    <location>
        <begin position="609"/>
        <end position="627"/>
    </location>
</feature>
<feature type="compositionally biased region" description="Basic and acidic residues" evidence="5">
    <location>
        <begin position="930"/>
        <end position="939"/>
    </location>
</feature>
<dbReference type="PANTHER" id="PTHR23138:SF179">
    <property type="entry name" value="NUCLEAR PORE COMPLEX PROTEIN"/>
    <property type="match status" value="1"/>
</dbReference>